<dbReference type="SUPFAM" id="SSF90112">
    <property type="entry name" value="Neurotransmitter-gated ion-channel transmembrane pore"/>
    <property type="match status" value="1"/>
</dbReference>
<gene>
    <name evidence="4" type="primary">Glra2</name>
    <name evidence="4" type="ORF">SPIL2461_LOCUS5954</name>
</gene>
<proteinExistence type="predicted"/>
<dbReference type="Gene3D" id="1.20.58.390">
    <property type="entry name" value="Neurotransmitter-gated ion-channel transmembrane domain"/>
    <property type="match status" value="1"/>
</dbReference>
<dbReference type="AlphaFoldDB" id="A0A812MJQ5"/>
<dbReference type="GO" id="GO:0016020">
    <property type="term" value="C:membrane"/>
    <property type="evidence" value="ECO:0007669"/>
    <property type="project" value="UniProtKB-SubCell"/>
</dbReference>
<dbReference type="Proteomes" id="UP000649617">
    <property type="component" value="Unassembled WGS sequence"/>
</dbReference>
<evidence type="ECO:0000256" key="1">
    <source>
        <dbReference type="ARBA" id="ARBA00004141"/>
    </source>
</evidence>
<name>A0A812MJQ5_SYMPI</name>
<dbReference type="InterPro" id="IPR038050">
    <property type="entry name" value="Neuro_actylchol_rec"/>
</dbReference>
<dbReference type="InterPro" id="IPR036719">
    <property type="entry name" value="Neuro-gated_channel_TM_sf"/>
</dbReference>
<dbReference type="Gene3D" id="2.70.170.10">
    <property type="entry name" value="Neurotransmitter-gated ion-channel ligand-binding domain"/>
    <property type="match status" value="1"/>
</dbReference>
<keyword evidence="3" id="KW-0472">Membrane</keyword>
<dbReference type="GO" id="GO:0005230">
    <property type="term" value="F:extracellular ligand-gated monoatomic ion channel activity"/>
    <property type="evidence" value="ECO:0007669"/>
    <property type="project" value="InterPro"/>
</dbReference>
<sequence>EFVERHLKDMEVLVTKKYENGDIEYVELGDDPNKTSRVEVQNKKTIQKDEYIRMAEPDWARYFHPEFSFINMVDEDKKITDKKVLLWSNEEGGFVSYTMKYDATFQEPLELQRFPLDGQLCRIKVTAEMPIETFQFVPLKSWAKKVSQVCDMWAIDTSIQEKCTVYVRHCDREFPFEVQRSCFNILLHCQRRGDYYFHSVLVMVFLVNIISLCAFFIPLDDTSGRLGHLSTCFLAVLAYRYVIGDSLPRKQYLTAADIYIIFACSFQVIICLETVWVGYFFQSEEELADVSRKYEIIDDSIGFGLLLVWLATNALLYMKSRFSHVNWTSVYNKNTEPYAPIIECKNCGEQWVSKQCEHGNPKKICPWCESANVRTIYYTPGDRPPLVKPQQLPQVPAPLKKASIGNSGQPVPKAGSWIIKHA</sequence>
<evidence type="ECO:0000313" key="4">
    <source>
        <dbReference type="EMBL" id="CAE7270927.1"/>
    </source>
</evidence>
<dbReference type="InterPro" id="IPR036734">
    <property type="entry name" value="Neur_chan_lig-bd_sf"/>
</dbReference>
<feature type="non-terminal residue" evidence="4">
    <location>
        <position position="422"/>
    </location>
</feature>
<feature type="transmembrane region" description="Helical" evidence="3">
    <location>
        <begin position="301"/>
        <end position="318"/>
    </location>
</feature>
<organism evidence="4 5">
    <name type="scientific">Symbiodinium pilosum</name>
    <name type="common">Dinoflagellate</name>
    <dbReference type="NCBI Taxonomy" id="2952"/>
    <lineage>
        <taxon>Eukaryota</taxon>
        <taxon>Sar</taxon>
        <taxon>Alveolata</taxon>
        <taxon>Dinophyceae</taxon>
        <taxon>Suessiales</taxon>
        <taxon>Symbiodiniaceae</taxon>
        <taxon>Symbiodinium</taxon>
    </lineage>
</organism>
<evidence type="ECO:0000313" key="5">
    <source>
        <dbReference type="Proteomes" id="UP000649617"/>
    </source>
</evidence>
<reference evidence="4" key="1">
    <citation type="submission" date="2021-02" db="EMBL/GenBank/DDBJ databases">
        <authorList>
            <person name="Dougan E. K."/>
            <person name="Rhodes N."/>
            <person name="Thang M."/>
            <person name="Chan C."/>
        </authorList>
    </citation>
    <scope>NUCLEOTIDE SEQUENCE</scope>
</reference>
<accession>A0A812MJQ5</accession>
<feature type="transmembrane region" description="Helical" evidence="3">
    <location>
        <begin position="195"/>
        <end position="219"/>
    </location>
</feature>
<feature type="transmembrane region" description="Helical" evidence="3">
    <location>
        <begin position="255"/>
        <end position="281"/>
    </location>
</feature>
<comment type="caution">
    <text evidence="4">The sequence shown here is derived from an EMBL/GenBank/DDBJ whole genome shotgun (WGS) entry which is preliminary data.</text>
</comment>
<evidence type="ECO:0000256" key="3">
    <source>
        <dbReference type="SAM" id="Phobius"/>
    </source>
</evidence>
<evidence type="ECO:0000256" key="2">
    <source>
        <dbReference type="SAM" id="MobiDB-lite"/>
    </source>
</evidence>
<protein>
    <submittedName>
        <fullName evidence="4">Glra2 protein</fullName>
    </submittedName>
</protein>
<dbReference type="GO" id="GO:0004888">
    <property type="term" value="F:transmembrane signaling receptor activity"/>
    <property type="evidence" value="ECO:0007669"/>
    <property type="project" value="InterPro"/>
</dbReference>
<dbReference type="SUPFAM" id="SSF63712">
    <property type="entry name" value="Nicotinic receptor ligand binding domain-like"/>
    <property type="match status" value="1"/>
</dbReference>
<keyword evidence="3" id="KW-1133">Transmembrane helix</keyword>
<dbReference type="EMBL" id="CAJNIZ010008724">
    <property type="protein sequence ID" value="CAE7270927.1"/>
    <property type="molecule type" value="Genomic_DNA"/>
</dbReference>
<keyword evidence="5" id="KW-1185">Reference proteome</keyword>
<dbReference type="OrthoDB" id="5975154at2759"/>
<dbReference type="InterPro" id="IPR006201">
    <property type="entry name" value="Neur_channel"/>
</dbReference>
<comment type="subcellular location">
    <subcellularLocation>
        <location evidence="1">Membrane</location>
        <topology evidence="1">Multi-pass membrane protein</topology>
    </subcellularLocation>
</comment>
<feature type="transmembrane region" description="Helical" evidence="3">
    <location>
        <begin position="225"/>
        <end position="243"/>
    </location>
</feature>
<feature type="region of interest" description="Disordered" evidence="2">
    <location>
        <begin position="403"/>
        <end position="422"/>
    </location>
</feature>
<keyword evidence="3" id="KW-0812">Transmembrane</keyword>
<dbReference type="PANTHER" id="PTHR18945">
    <property type="entry name" value="NEUROTRANSMITTER GATED ION CHANNEL"/>
    <property type="match status" value="1"/>
</dbReference>